<dbReference type="SUPFAM" id="SSF51695">
    <property type="entry name" value="PLC-like phosphodiesterases"/>
    <property type="match status" value="1"/>
</dbReference>
<dbReference type="InterPro" id="IPR036028">
    <property type="entry name" value="SH3-like_dom_sf"/>
</dbReference>
<comment type="catalytic activity">
    <reaction evidence="5">
        <text>a 1,2-diacyl-sn-glycero-3-phospho-(1D-myo-inositol-4,5-bisphosphate) + H2O = 1D-myo-inositol 1,4,5-trisphosphate + a 1,2-diacyl-sn-glycerol + H(+)</text>
        <dbReference type="Rhea" id="RHEA:33179"/>
        <dbReference type="ChEBI" id="CHEBI:15377"/>
        <dbReference type="ChEBI" id="CHEBI:15378"/>
        <dbReference type="ChEBI" id="CHEBI:17815"/>
        <dbReference type="ChEBI" id="CHEBI:58456"/>
        <dbReference type="ChEBI" id="CHEBI:203600"/>
        <dbReference type="EC" id="3.1.4.11"/>
    </reaction>
</comment>
<evidence type="ECO:0000313" key="11">
    <source>
        <dbReference type="Proteomes" id="UP000762676"/>
    </source>
</evidence>
<name>A0AAV4K3J6_9GAST</name>
<dbReference type="PROSITE" id="PS50007">
    <property type="entry name" value="PIPLC_X_DOMAIN"/>
    <property type="match status" value="1"/>
</dbReference>
<dbReference type="Gene3D" id="3.30.505.10">
    <property type="entry name" value="SH2 domain"/>
    <property type="match status" value="2"/>
</dbReference>
<keyword evidence="5" id="KW-0443">Lipid metabolism</keyword>
<dbReference type="SUPFAM" id="SSF50044">
    <property type="entry name" value="SH3-domain"/>
    <property type="match status" value="1"/>
</dbReference>
<dbReference type="PRINTS" id="PR00401">
    <property type="entry name" value="SH2DOMAIN"/>
</dbReference>
<keyword evidence="1 4" id="KW-0728">SH3 domain</keyword>
<gene>
    <name evidence="10" type="ORF">ElyMa_005268100</name>
</gene>
<dbReference type="InterPro" id="IPR000008">
    <property type="entry name" value="C2_dom"/>
</dbReference>
<feature type="domain" description="SH3" evidence="7">
    <location>
        <begin position="370"/>
        <end position="430"/>
    </location>
</feature>
<dbReference type="InterPro" id="IPR001192">
    <property type="entry name" value="PI-PLC_fam"/>
</dbReference>
<dbReference type="Gene3D" id="2.60.40.150">
    <property type="entry name" value="C2 domain"/>
    <property type="match status" value="1"/>
</dbReference>
<dbReference type="PANTHER" id="PTHR10336">
    <property type="entry name" value="PHOSPHOINOSITIDE-SPECIFIC PHOSPHOLIPASE C FAMILY PROTEIN"/>
    <property type="match status" value="1"/>
</dbReference>
<keyword evidence="11" id="KW-1185">Reference proteome</keyword>
<dbReference type="GO" id="GO:0048015">
    <property type="term" value="P:phosphatidylinositol-mediated signaling"/>
    <property type="evidence" value="ECO:0007669"/>
    <property type="project" value="TreeGrafter"/>
</dbReference>
<dbReference type="PANTHER" id="PTHR10336:SF159">
    <property type="entry name" value="1-PHOSPHATIDYLINOSITOL 4,5-BISPHOSPHATE PHOSPHODIESTERASE GAMMA"/>
    <property type="match status" value="1"/>
</dbReference>
<dbReference type="EC" id="3.1.4.11" evidence="5"/>
<dbReference type="InterPro" id="IPR036860">
    <property type="entry name" value="SH2_dom_sf"/>
</dbReference>
<dbReference type="PROSITE" id="PS50002">
    <property type="entry name" value="SH3"/>
    <property type="match status" value="1"/>
</dbReference>
<evidence type="ECO:0000256" key="5">
    <source>
        <dbReference type="RuleBase" id="RU361133"/>
    </source>
</evidence>
<evidence type="ECO:0000259" key="8">
    <source>
        <dbReference type="PROSITE" id="PS50004"/>
    </source>
</evidence>
<dbReference type="PRINTS" id="PR00390">
    <property type="entry name" value="PHPHLIPASEC"/>
</dbReference>
<dbReference type="GO" id="GO:0016042">
    <property type="term" value="P:lipid catabolic process"/>
    <property type="evidence" value="ECO:0007669"/>
    <property type="project" value="UniProtKB-KW"/>
</dbReference>
<dbReference type="SMART" id="SM00326">
    <property type="entry name" value="SH3"/>
    <property type="match status" value="1"/>
</dbReference>
<keyword evidence="5" id="KW-0442">Lipid degradation</keyword>
<reference evidence="10 11" key="1">
    <citation type="journal article" date="2021" name="Elife">
        <title>Chloroplast acquisition without the gene transfer in kleptoplastic sea slugs, Plakobranchus ocellatus.</title>
        <authorList>
            <person name="Maeda T."/>
            <person name="Takahashi S."/>
            <person name="Yoshida T."/>
            <person name="Shimamura S."/>
            <person name="Takaki Y."/>
            <person name="Nagai Y."/>
            <person name="Toyoda A."/>
            <person name="Suzuki Y."/>
            <person name="Arimoto A."/>
            <person name="Ishii H."/>
            <person name="Satoh N."/>
            <person name="Nishiyama T."/>
            <person name="Hasebe M."/>
            <person name="Maruyama T."/>
            <person name="Minagawa J."/>
            <person name="Obokata J."/>
            <person name="Shigenobu S."/>
        </authorList>
    </citation>
    <scope>NUCLEOTIDE SEQUENCE [LARGE SCALE GENOMIC DNA]</scope>
</reference>
<dbReference type="SMART" id="SM00252">
    <property type="entry name" value="SH2"/>
    <property type="match status" value="2"/>
</dbReference>
<keyword evidence="5" id="KW-0378">Hydrolase</keyword>
<dbReference type="PROSITE" id="PS50001">
    <property type="entry name" value="SH2"/>
    <property type="match status" value="2"/>
</dbReference>
<dbReference type="Proteomes" id="UP000762676">
    <property type="component" value="Unassembled WGS sequence"/>
</dbReference>
<evidence type="ECO:0000313" key="10">
    <source>
        <dbReference type="EMBL" id="GFS27426.1"/>
    </source>
</evidence>
<accession>A0AAV4K3J6</accession>
<dbReference type="SMART" id="SM00239">
    <property type="entry name" value="C2"/>
    <property type="match status" value="1"/>
</dbReference>
<evidence type="ECO:0000259" key="7">
    <source>
        <dbReference type="PROSITE" id="PS50002"/>
    </source>
</evidence>
<dbReference type="GO" id="GO:0032587">
    <property type="term" value="C:ruffle membrane"/>
    <property type="evidence" value="ECO:0007669"/>
    <property type="project" value="TreeGrafter"/>
</dbReference>
<dbReference type="InterPro" id="IPR000980">
    <property type="entry name" value="SH2"/>
</dbReference>
<dbReference type="Gene3D" id="3.20.20.190">
    <property type="entry name" value="Phosphatidylinositol (PI) phosphodiesterase"/>
    <property type="match status" value="2"/>
</dbReference>
<dbReference type="GO" id="GO:0046488">
    <property type="term" value="P:phosphatidylinositol metabolic process"/>
    <property type="evidence" value="ECO:0007669"/>
    <property type="project" value="TreeGrafter"/>
</dbReference>
<keyword evidence="3" id="KW-0727">SH2 domain</keyword>
<dbReference type="InterPro" id="IPR017946">
    <property type="entry name" value="PLC-like_Pdiesterase_TIM-brl"/>
</dbReference>
<dbReference type="Pfam" id="PF00387">
    <property type="entry name" value="PI-PLC-Y"/>
    <property type="match status" value="1"/>
</dbReference>
<comment type="caution">
    <text evidence="10">The sequence shown here is derived from an EMBL/GenBank/DDBJ whole genome shotgun (WGS) entry which is preliminary data.</text>
</comment>
<evidence type="ECO:0000256" key="2">
    <source>
        <dbReference type="ARBA" id="ARBA00022837"/>
    </source>
</evidence>
<sequence>MRAVCQVLHPDELLTKQVDPNEHCLPSPNKLKRKVIIKNKKLSTNKSVSDVIESTSEITEEITSRAKKHSVLLIKFATEKKWNDFEVILTDDHICFTPNVQNPDEDEEDQEDDIYVDPYETEQLYDSEEEDKEDINHPTSYLWYHGTTERGIARSLLLQHRCHGDGTFLVRESGQGGLALSFLVQGNITHSIINSRINDSTGQEQFLIGNEVWHNSIPELVEYYKNHSLSYKEKGFSIKLGYAVKKVMDFEHEIWWFKNMDRTSAENYLRLIPIEGVFLVRPSSVDNYFSLSLRHRQRISHFQIEYSRGKFVLGGLRFASMDKLIKHFSLHSLYRTCKLTQPAQDHLIQEEDHSNGELYLATDYTDLGEMQKVTARALYDHIASTTDELSFKRGSYIRNVVIADQLWWRGDHGKDINKLFPSNYVQIMNGSGEEVDSTAPNEAVLNISTCQFADKVASQDGVYFFTVTHPNQPYTIQIGSRNSREMDEWLQLTLESYQKVGLQAQELQKAERTQKLAQELSDLVIYCQSVPYVQDSPVKFKEMSSFSEERIKEDDKFIVLYNHHQISRVYPKFMRLKSTNFDPVPKWNMGCQMVALNYQTPDKSMQVNQAMFAQNGRCGYVLRPSFMQEPYYHPNNVANLKGDVESIFLTVEVLGGRLLGKSYNDAGVMSPYVSIEIIGLPIDCQAVRTETHRVKNCLNPSWKNQEFTFPISCPDLAFIRFEVRSDENEDFLIGQETVRLKCVQSGYRSVQLKNVWSEPISLASLLVRIDMRNPREDEEKNLFRMLEETRKLFNELQTSDPNDAHKQENLLQTEQKLLRALEGIRGQGMKISEPTWIQ</sequence>
<dbReference type="PROSITE" id="PS50004">
    <property type="entry name" value="C2"/>
    <property type="match status" value="1"/>
</dbReference>
<organism evidence="10 11">
    <name type="scientific">Elysia marginata</name>
    <dbReference type="NCBI Taxonomy" id="1093978"/>
    <lineage>
        <taxon>Eukaryota</taxon>
        <taxon>Metazoa</taxon>
        <taxon>Spiralia</taxon>
        <taxon>Lophotrochozoa</taxon>
        <taxon>Mollusca</taxon>
        <taxon>Gastropoda</taxon>
        <taxon>Heterobranchia</taxon>
        <taxon>Euthyneura</taxon>
        <taxon>Panpulmonata</taxon>
        <taxon>Sacoglossa</taxon>
        <taxon>Placobranchoidea</taxon>
        <taxon>Plakobranchidae</taxon>
        <taxon>Elysia</taxon>
    </lineage>
</organism>
<dbReference type="GO" id="GO:0051209">
    <property type="term" value="P:release of sequestered calcium ion into cytosol"/>
    <property type="evidence" value="ECO:0007669"/>
    <property type="project" value="TreeGrafter"/>
</dbReference>
<evidence type="ECO:0000256" key="4">
    <source>
        <dbReference type="PROSITE-ProRule" id="PRU00192"/>
    </source>
</evidence>
<feature type="domain" description="SH2" evidence="6">
    <location>
        <begin position="143"/>
        <end position="244"/>
    </location>
</feature>
<evidence type="ECO:0000256" key="1">
    <source>
        <dbReference type="ARBA" id="ARBA00022443"/>
    </source>
</evidence>
<feature type="domain" description="C2" evidence="8">
    <location>
        <begin position="630"/>
        <end position="754"/>
    </location>
</feature>
<keyword evidence="2" id="KW-0106">Calcium</keyword>
<evidence type="ECO:0000259" key="6">
    <source>
        <dbReference type="PROSITE" id="PS50001"/>
    </source>
</evidence>
<proteinExistence type="predicted"/>
<dbReference type="Gene3D" id="2.30.30.40">
    <property type="entry name" value="SH3 Domains"/>
    <property type="match status" value="1"/>
</dbReference>
<dbReference type="AlphaFoldDB" id="A0AAV4K3J6"/>
<dbReference type="SMART" id="SM00149">
    <property type="entry name" value="PLCYc"/>
    <property type="match status" value="1"/>
</dbReference>
<feature type="domain" description="SH2" evidence="6">
    <location>
        <begin position="255"/>
        <end position="343"/>
    </location>
</feature>
<protein>
    <recommendedName>
        <fullName evidence="5">Phosphoinositide phospholipase C</fullName>
        <ecNumber evidence="5">3.1.4.11</ecNumber>
    </recommendedName>
</protein>
<dbReference type="InterPro" id="IPR001452">
    <property type="entry name" value="SH3_domain"/>
</dbReference>
<evidence type="ECO:0000256" key="3">
    <source>
        <dbReference type="PROSITE-ProRule" id="PRU00191"/>
    </source>
</evidence>
<dbReference type="EMBL" id="BMAT01010515">
    <property type="protein sequence ID" value="GFS27426.1"/>
    <property type="molecule type" value="Genomic_DNA"/>
</dbReference>
<evidence type="ECO:0000259" key="9">
    <source>
        <dbReference type="PROSITE" id="PS50008"/>
    </source>
</evidence>
<dbReference type="SUPFAM" id="SSF55550">
    <property type="entry name" value="SH2 domain"/>
    <property type="match status" value="2"/>
</dbReference>
<feature type="domain" description="PI-PLC Y-box" evidence="9">
    <location>
        <begin position="520"/>
        <end position="628"/>
    </location>
</feature>
<dbReference type="GO" id="GO:0004435">
    <property type="term" value="F:phosphatidylinositol-4,5-bisphosphate phospholipase C activity"/>
    <property type="evidence" value="ECO:0007669"/>
    <property type="project" value="UniProtKB-EC"/>
</dbReference>
<dbReference type="Pfam" id="PF00168">
    <property type="entry name" value="C2"/>
    <property type="match status" value="1"/>
</dbReference>
<dbReference type="PROSITE" id="PS50008">
    <property type="entry name" value="PIPLC_Y_DOMAIN"/>
    <property type="match status" value="1"/>
</dbReference>
<dbReference type="InterPro" id="IPR035892">
    <property type="entry name" value="C2_domain_sf"/>
</dbReference>
<dbReference type="SUPFAM" id="SSF49562">
    <property type="entry name" value="C2 domain (Calcium/lipid-binding domain, CaLB)"/>
    <property type="match status" value="1"/>
</dbReference>
<dbReference type="Pfam" id="PF00017">
    <property type="entry name" value="SH2"/>
    <property type="match status" value="2"/>
</dbReference>
<dbReference type="InterPro" id="IPR001711">
    <property type="entry name" value="PLipase_C_Pinositol-sp_Y"/>
</dbReference>
<dbReference type="CDD" id="cd00275">
    <property type="entry name" value="C2_PLC_like"/>
    <property type="match status" value="1"/>
</dbReference>